<dbReference type="SUPFAM" id="SSF116734">
    <property type="entry name" value="DNA methylase specificity domain"/>
    <property type="match status" value="2"/>
</dbReference>
<feature type="domain" description="Type I restriction modification DNA specificity" evidence="4">
    <location>
        <begin position="208"/>
        <end position="382"/>
    </location>
</feature>
<dbReference type="RefSeq" id="WP_220559316.1">
    <property type="nucleotide sequence ID" value="NZ_CP080764.1"/>
</dbReference>
<protein>
    <submittedName>
        <fullName evidence="5">Restriction endonuclease subunit S</fullName>
        <ecNumber evidence="5">3.1.21.-</ecNumber>
    </submittedName>
</protein>
<dbReference type="GeneID" id="97140298"/>
<dbReference type="InterPro" id="IPR044946">
    <property type="entry name" value="Restrct_endonuc_typeI_TRD_sf"/>
</dbReference>
<dbReference type="EC" id="3.1.21.-" evidence="5"/>
<name>A0ABX8YC11_ANETH</name>
<dbReference type="InterPro" id="IPR052021">
    <property type="entry name" value="Type-I_RS_S_subunit"/>
</dbReference>
<feature type="domain" description="Type I restriction modification DNA specificity" evidence="4">
    <location>
        <begin position="39"/>
        <end position="182"/>
    </location>
</feature>
<sequence>MSRFKVIDLLENVVSGEWGQEPTGSDDVKVIRTINFLNDGRLDLNKEIAFRNIEIQKVIEKKLNYGDIIIEKSGGSPEQPVGRVVYFDIKNDIYLCNNFTSILRPDSNKIVNKYLFYYLFYRYRTKAVLKYQNKTTGIINLKLDDYLKNLSIDLPSKEAQLKFVSTLDKTQELIDKRKAQIEALDQLTQSVFLEMFGDPVQNSLEFKTEPLHELCVHIFGGGTPSKSNPEYYIGNIPWVTPKDMKDIVINDSIDHINEDAIANSSAKLIPPNSLLMVIRSGILKKKLPIAINTREVTVNQDMKAFVVDKNKITVEYLLYFFEFYQKVLLNRVRSVTADNLDFQQIKEILVPVPAINKQKEFSNIFYKVLAEKNKCLQQLNELENNFNSLMQRAFKGELFSD</sequence>
<evidence type="ECO:0000313" key="6">
    <source>
        <dbReference type="Proteomes" id="UP000826616"/>
    </source>
</evidence>
<keyword evidence="3" id="KW-0238">DNA-binding</keyword>
<keyword evidence="5" id="KW-0540">Nuclease</keyword>
<evidence type="ECO:0000256" key="2">
    <source>
        <dbReference type="ARBA" id="ARBA00022747"/>
    </source>
</evidence>
<dbReference type="PANTHER" id="PTHR30408:SF12">
    <property type="entry name" value="TYPE I RESTRICTION ENZYME MJAVIII SPECIFICITY SUBUNIT"/>
    <property type="match status" value="1"/>
</dbReference>
<comment type="similarity">
    <text evidence="1">Belongs to the type-I restriction system S methylase family.</text>
</comment>
<evidence type="ECO:0000313" key="5">
    <source>
        <dbReference type="EMBL" id="QYY43246.1"/>
    </source>
</evidence>
<organism evidence="5 6">
    <name type="scientific">Aneurinibacillus thermoaerophilus</name>
    <dbReference type="NCBI Taxonomy" id="143495"/>
    <lineage>
        <taxon>Bacteria</taxon>
        <taxon>Bacillati</taxon>
        <taxon>Bacillota</taxon>
        <taxon>Bacilli</taxon>
        <taxon>Bacillales</taxon>
        <taxon>Paenibacillaceae</taxon>
        <taxon>Aneurinibacillus group</taxon>
        <taxon>Aneurinibacillus</taxon>
    </lineage>
</organism>
<reference evidence="5 6" key="1">
    <citation type="submission" date="2021-08" db="EMBL/GenBank/DDBJ databases">
        <title>Complete genome sequence of the strain Aneurinibacillus thermoaerophilus CCM 8960.</title>
        <authorList>
            <person name="Musilova J."/>
            <person name="Kourilova X."/>
            <person name="Pernicova I."/>
            <person name="Bezdicek M."/>
            <person name="Lengerova M."/>
            <person name="Obruca S."/>
            <person name="Sedlar K."/>
        </authorList>
    </citation>
    <scope>NUCLEOTIDE SEQUENCE [LARGE SCALE GENOMIC DNA]</scope>
    <source>
        <strain evidence="5 6">CCM 8960</strain>
    </source>
</reference>
<evidence type="ECO:0000256" key="1">
    <source>
        <dbReference type="ARBA" id="ARBA00010923"/>
    </source>
</evidence>
<evidence type="ECO:0000259" key="4">
    <source>
        <dbReference type="Pfam" id="PF01420"/>
    </source>
</evidence>
<dbReference type="GO" id="GO:0016787">
    <property type="term" value="F:hydrolase activity"/>
    <property type="evidence" value="ECO:0007669"/>
    <property type="project" value="UniProtKB-KW"/>
</dbReference>
<keyword evidence="5" id="KW-0378">Hydrolase</keyword>
<dbReference type="Proteomes" id="UP000826616">
    <property type="component" value="Chromosome"/>
</dbReference>
<keyword evidence="6" id="KW-1185">Reference proteome</keyword>
<dbReference type="GO" id="GO:0004519">
    <property type="term" value="F:endonuclease activity"/>
    <property type="evidence" value="ECO:0007669"/>
    <property type="project" value="UniProtKB-KW"/>
</dbReference>
<dbReference type="PANTHER" id="PTHR30408">
    <property type="entry name" value="TYPE-1 RESTRICTION ENZYME ECOKI SPECIFICITY PROTEIN"/>
    <property type="match status" value="1"/>
</dbReference>
<accession>A0ABX8YC11</accession>
<keyword evidence="5" id="KW-0255">Endonuclease</keyword>
<dbReference type="Gene3D" id="3.90.220.20">
    <property type="entry name" value="DNA methylase specificity domains"/>
    <property type="match status" value="2"/>
</dbReference>
<gene>
    <name evidence="5" type="ORF">K3F53_02840</name>
</gene>
<evidence type="ECO:0000256" key="3">
    <source>
        <dbReference type="ARBA" id="ARBA00023125"/>
    </source>
</evidence>
<dbReference type="Pfam" id="PF01420">
    <property type="entry name" value="Methylase_S"/>
    <property type="match status" value="2"/>
</dbReference>
<keyword evidence="2" id="KW-0680">Restriction system</keyword>
<dbReference type="InterPro" id="IPR000055">
    <property type="entry name" value="Restrct_endonuc_typeI_TRD"/>
</dbReference>
<dbReference type="CDD" id="cd17249">
    <property type="entry name" value="RMtype1_S_EcoR124I-TRD2-CR2_like"/>
    <property type="match status" value="1"/>
</dbReference>
<proteinExistence type="inferred from homology"/>
<dbReference type="EMBL" id="CP080764">
    <property type="protein sequence ID" value="QYY43246.1"/>
    <property type="molecule type" value="Genomic_DNA"/>
</dbReference>